<reference evidence="1" key="1">
    <citation type="submission" date="2024-05" db="EMBL/GenBank/DDBJ databases">
        <title>Isolation and characterization of Sporomusa carbonis sp. nov., a carboxydotrophic hydrogenogen in the genus of Sporomusa isolated from a charcoal burning pile.</title>
        <authorList>
            <person name="Boeer T."/>
            <person name="Rosenbaum F."/>
            <person name="Eysell L."/>
            <person name="Mueller V."/>
            <person name="Daniel R."/>
            <person name="Poehlein A."/>
        </authorList>
    </citation>
    <scope>NUCLEOTIDE SEQUENCE [LARGE SCALE GENOMIC DNA]</scope>
    <source>
        <strain evidence="1">DSM 10669</strain>
    </source>
</reference>
<evidence type="ECO:0000313" key="1">
    <source>
        <dbReference type="EMBL" id="XFO65415.1"/>
    </source>
</evidence>
<dbReference type="InterPro" id="IPR036844">
    <property type="entry name" value="Hint_dom_sf"/>
</dbReference>
<evidence type="ECO:0008006" key="3">
    <source>
        <dbReference type="Google" id="ProtNLM"/>
    </source>
</evidence>
<keyword evidence="2" id="KW-1185">Reference proteome</keyword>
<dbReference type="SUPFAM" id="SSF51294">
    <property type="entry name" value="Hedgehog/intein (Hint) domain"/>
    <property type="match status" value="1"/>
</dbReference>
<evidence type="ECO:0000313" key="2">
    <source>
        <dbReference type="Proteomes" id="UP000216752"/>
    </source>
</evidence>
<dbReference type="Proteomes" id="UP000216752">
    <property type="component" value="Chromosome"/>
</dbReference>
<dbReference type="Gene3D" id="2.170.16.10">
    <property type="entry name" value="Hedgehog/Intein (Hint) domain"/>
    <property type="match status" value="1"/>
</dbReference>
<organism evidence="1 2">
    <name type="scientific">Sporomusa silvacetica DSM 10669</name>
    <dbReference type="NCBI Taxonomy" id="1123289"/>
    <lineage>
        <taxon>Bacteria</taxon>
        <taxon>Bacillati</taxon>
        <taxon>Bacillota</taxon>
        <taxon>Negativicutes</taxon>
        <taxon>Selenomonadales</taxon>
        <taxon>Sporomusaceae</taxon>
        <taxon>Sporomusa</taxon>
    </lineage>
</organism>
<accession>A0ABZ3III3</accession>
<dbReference type="InterPro" id="IPR006141">
    <property type="entry name" value="Intein_N"/>
</dbReference>
<protein>
    <recommendedName>
        <fullName evidence="3">Hint domain-containing protein</fullName>
    </recommendedName>
</protein>
<gene>
    <name evidence="1" type="ORF">SPSIL_015250</name>
</gene>
<proteinExistence type="predicted"/>
<dbReference type="CDD" id="cd00081">
    <property type="entry name" value="Hint"/>
    <property type="match status" value="1"/>
</dbReference>
<name>A0ABZ3III3_9FIRM</name>
<dbReference type="PROSITE" id="PS50817">
    <property type="entry name" value="INTEIN_N_TER"/>
    <property type="match status" value="1"/>
</dbReference>
<sequence>MYREVWTPVDKDTLQALGLSRVRFKGSTTKTTQSRTIPNQTATEAALESKLANYANTGITNATNYQNTANSLLGSTVNPNWSNLTSDYNNTMSGVTSGYSDLANGIIPTSYATARQQVLNDDLTGTIGNTISGLGSRGILNSSVTNNAMNDISQNASDTLAKNYTNDINTVSGILGNQASTAGNILTNNATAQQSSYYAPSQYMDYASNSASPASNLYNTMYSGRMGTGSTTTSSNDGGASTWNAIGSLGSAAIMCFVGDTLIATPDGDKYIADIHIGDKVYSLDGAIETVIEVQEPQISPNEYMLIKTATKEIRPTSTQPFLTTEGYFLPHELAGKELIGRNGNEVVVSVEGNQAREVIYDFKTTGANVYFANGFAVRGRE</sequence>
<dbReference type="RefSeq" id="WP_094603467.1">
    <property type="nucleotide sequence ID" value="NZ_CP155573.1"/>
</dbReference>
<dbReference type="EMBL" id="CP155573">
    <property type="protein sequence ID" value="XFO65415.1"/>
    <property type="molecule type" value="Genomic_DNA"/>
</dbReference>